<dbReference type="AlphaFoldDB" id="A0A3M7QWG3"/>
<name>A0A3M7QWG3_BRAPC</name>
<comment type="caution">
    <text evidence="1">The sequence shown here is derived from an EMBL/GenBank/DDBJ whole genome shotgun (WGS) entry which is preliminary data.</text>
</comment>
<evidence type="ECO:0000313" key="1">
    <source>
        <dbReference type="EMBL" id="RNA15315.1"/>
    </source>
</evidence>
<protein>
    <submittedName>
        <fullName evidence="1">Uncharacterized protein</fullName>
    </submittedName>
</protein>
<dbReference type="Proteomes" id="UP000276133">
    <property type="component" value="Unassembled WGS sequence"/>
</dbReference>
<proteinExistence type="predicted"/>
<organism evidence="1 2">
    <name type="scientific">Brachionus plicatilis</name>
    <name type="common">Marine rotifer</name>
    <name type="synonym">Brachionus muelleri</name>
    <dbReference type="NCBI Taxonomy" id="10195"/>
    <lineage>
        <taxon>Eukaryota</taxon>
        <taxon>Metazoa</taxon>
        <taxon>Spiralia</taxon>
        <taxon>Gnathifera</taxon>
        <taxon>Rotifera</taxon>
        <taxon>Eurotatoria</taxon>
        <taxon>Monogononta</taxon>
        <taxon>Pseudotrocha</taxon>
        <taxon>Ploima</taxon>
        <taxon>Brachionidae</taxon>
        <taxon>Brachionus</taxon>
    </lineage>
</organism>
<gene>
    <name evidence="1" type="ORF">BpHYR1_053354</name>
</gene>
<keyword evidence="2" id="KW-1185">Reference proteome</keyword>
<evidence type="ECO:0000313" key="2">
    <source>
        <dbReference type="Proteomes" id="UP000276133"/>
    </source>
</evidence>
<reference evidence="1 2" key="1">
    <citation type="journal article" date="2018" name="Sci. Rep.">
        <title>Genomic signatures of local adaptation to the degree of environmental predictability in rotifers.</title>
        <authorList>
            <person name="Franch-Gras L."/>
            <person name="Hahn C."/>
            <person name="Garcia-Roger E.M."/>
            <person name="Carmona M.J."/>
            <person name="Serra M."/>
            <person name="Gomez A."/>
        </authorList>
    </citation>
    <scope>NUCLEOTIDE SEQUENCE [LARGE SCALE GENOMIC DNA]</scope>
    <source>
        <strain evidence="1">HYR1</strain>
    </source>
</reference>
<accession>A0A3M7QWG3</accession>
<sequence>MLNLKKSKTDHHITINKSYHKLKVRIYIIKNKNSESLIEDKSLSVNEIGIEIDNQINNSNSCNRPNRRKRIFWCVEIIFNNYNEIVISIEKMDSPINSQHQKWN</sequence>
<dbReference type="EMBL" id="REGN01004977">
    <property type="protein sequence ID" value="RNA15315.1"/>
    <property type="molecule type" value="Genomic_DNA"/>
</dbReference>